<dbReference type="PANTHER" id="PTHR47933:SF69">
    <property type="entry name" value="OS07G0513200 PROTEIN"/>
    <property type="match status" value="1"/>
</dbReference>
<keyword evidence="2" id="KW-0677">Repeat</keyword>
<reference evidence="7" key="1">
    <citation type="journal article" date="2015" name="Proc. Natl. Acad. Sci. U.S.A.">
        <title>Genome sequencing of adzuki bean (Vigna angularis) provides insight into high starch and low fat accumulation and domestication.</title>
        <authorList>
            <person name="Yang K."/>
            <person name="Tian Z."/>
            <person name="Chen C."/>
            <person name="Luo L."/>
            <person name="Zhao B."/>
            <person name="Wang Z."/>
            <person name="Yu L."/>
            <person name="Li Y."/>
            <person name="Sun Y."/>
            <person name="Li W."/>
            <person name="Chen Y."/>
            <person name="Li Y."/>
            <person name="Zhang Y."/>
            <person name="Ai D."/>
            <person name="Zhao J."/>
            <person name="Shang C."/>
            <person name="Ma Y."/>
            <person name="Wu B."/>
            <person name="Wang M."/>
            <person name="Gao L."/>
            <person name="Sun D."/>
            <person name="Zhang P."/>
            <person name="Guo F."/>
            <person name="Wang W."/>
            <person name="Li Y."/>
            <person name="Wang J."/>
            <person name="Varshney R.K."/>
            <person name="Wang J."/>
            <person name="Ling H.Q."/>
            <person name="Wan P."/>
        </authorList>
    </citation>
    <scope>NUCLEOTIDE SEQUENCE</scope>
    <source>
        <strain evidence="7">cv. Jingnong 6</strain>
    </source>
</reference>
<dbReference type="InterPro" id="IPR002885">
    <property type="entry name" value="PPR_rpt"/>
</dbReference>
<proteinExistence type="inferred from homology"/>
<dbReference type="NCBIfam" id="TIGR00756">
    <property type="entry name" value="PPR"/>
    <property type="match status" value="4"/>
</dbReference>
<accession>A0A0L9TXT2</accession>
<evidence type="ECO:0000313" key="6">
    <source>
        <dbReference type="EMBL" id="KOM35398.1"/>
    </source>
</evidence>
<dbReference type="Pfam" id="PF12854">
    <property type="entry name" value="PPR_1"/>
    <property type="match status" value="1"/>
</dbReference>
<name>A0A0L9TXT2_PHAAN</name>
<evidence type="ECO:0000256" key="4">
    <source>
        <dbReference type="SAM" id="MobiDB-lite"/>
    </source>
</evidence>
<dbReference type="KEGG" id="var:108325882"/>
<evidence type="ECO:0000313" key="7">
    <source>
        <dbReference type="Proteomes" id="UP000053144"/>
    </source>
</evidence>
<feature type="repeat" description="PPR" evidence="3">
    <location>
        <begin position="244"/>
        <end position="278"/>
    </location>
</feature>
<gene>
    <name evidence="5" type="ORF">HKW66_Vig0236510</name>
    <name evidence="6" type="ORF">LR48_Vigan02g154800</name>
</gene>
<dbReference type="Proteomes" id="UP000053144">
    <property type="component" value="Chromosome 2"/>
</dbReference>
<comment type="similarity">
    <text evidence="1">Belongs to the PPR family. P subfamily.</text>
</comment>
<dbReference type="AlphaFoldDB" id="A0A0L9TXT2"/>
<reference evidence="6" key="2">
    <citation type="submission" date="2015-02" db="EMBL/GenBank/DDBJ databases">
        <authorList>
            <person name="Chooi Y.-H."/>
        </authorList>
    </citation>
    <scope>NUCLEOTIDE SEQUENCE</scope>
    <source>
        <tissue evidence="6">Seedling</tissue>
    </source>
</reference>
<reference evidence="5 8" key="3">
    <citation type="submission" date="2020-05" db="EMBL/GenBank/DDBJ databases">
        <title>Vigna angularis (adzuki bean) Var. LongXiaoDou No. 4 denovo assembly.</title>
        <authorList>
            <person name="Xiang H."/>
        </authorList>
    </citation>
    <scope>NUCLEOTIDE SEQUENCE [LARGE SCALE GENOMIC DNA]</scope>
    <source>
        <tissue evidence="5">Leaf</tissue>
    </source>
</reference>
<dbReference type="Proteomes" id="UP000743370">
    <property type="component" value="Unassembled WGS sequence"/>
</dbReference>
<evidence type="ECO:0000313" key="8">
    <source>
        <dbReference type="Proteomes" id="UP000743370"/>
    </source>
</evidence>
<dbReference type="STRING" id="3914.A0A0L9TXT2"/>
<feature type="region of interest" description="Disordered" evidence="4">
    <location>
        <begin position="75"/>
        <end position="106"/>
    </location>
</feature>
<evidence type="ECO:0000313" key="5">
    <source>
        <dbReference type="EMBL" id="KAG2402454.1"/>
    </source>
</evidence>
<sequence length="305" mass="33890">MASLCGRATVTAIRRTLIFTTNSNINPNTFSSTSLPHAFSSLLLPPQSPPISVSNTPTVHRHFCSTKTPIDTKLNFSLSDSDSEYDDQNNNTHKETGKTNRVVPPPYDPFSKKPAIEDPKDPKDLQQIFHDMRSGDGLFNHAVKMFDALSKEGLTHEALELFGQIKDKGQMPDVVAHTAILEAYANAAQPKEAHKVYMRMLASGVSPNAYTYAVLITALAADSKFVRDANKYLLEMMDKGMKPNAKTYTSVFEGLLKEERIDEATRLLEQMKAKGFVPDEKAVREVASNRRGPVFRNLINVLFGK</sequence>
<evidence type="ECO:0000256" key="2">
    <source>
        <dbReference type="ARBA" id="ARBA00022737"/>
    </source>
</evidence>
<protein>
    <submittedName>
        <fullName evidence="5">Pentatricopeptide repeat-containing protein</fullName>
    </submittedName>
</protein>
<dbReference type="Gene3D" id="1.25.40.10">
    <property type="entry name" value="Tetratricopeptide repeat domain"/>
    <property type="match status" value="2"/>
</dbReference>
<dbReference type="OMA" id="NHAVKMF"/>
<dbReference type="Pfam" id="PF13041">
    <property type="entry name" value="PPR_2"/>
    <property type="match status" value="1"/>
</dbReference>
<dbReference type="Pfam" id="PF01535">
    <property type="entry name" value="PPR"/>
    <property type="match status" value="1"/>
</dbReference>
<dbReference type="GO" id="GO:0003729">
    <property type="term" value="F:mRNA binding"/>
    <property type="evidence" value="ECO:0007669"/>
    <property type="project" value="TreeGrafter"/>
</dbReference>
<dbReference type="EMBL" id="CM003372">
    <property type="protein sequence ID" value="KOM35398.1"/>
    <property type="molecule type" value="Genomic_DNA"/>
</dbReference>
<dbReference type="OrthoDB" id="185373at2759"/>
<evidence type="ECO:0000256" key="1">
    <source>
        <dbReference type="ARBA" id="ARBA00007626"/>
    </source>
</evidence>
<organism evidence="6 7">
    <name type="scientific">Phaseolus angularis</name>
    <name type="common">Azuki bean</name>
    <name type="synonym">Vigna angularis</name>
    <dbReference type="NCBI Taxonomy" id="3914"/>
    <lineage>
        <taxon>Eukaryota</taxon>
        <taxon>Viridiplantae</taxon>
        <taxon>Streptophyta</taxon>
        <taxon>Embryophyta</taxon>
        <taxon>Tracheophyta</taxon>
        <taxon>Spermatophyta</taxon>
        <taxon>Magnoliopsida</taxon>
        <taxon>eudicotyledons</taxon>
        <taxon>Gunneridae</taxon>
        <taxon>Pentapetalae</taxon>
        <taxon>rosids</taxon>
        <taxon>fabids</taxon>
        <taxon>Fabales</taxon>
        <taxon>Fabaceae</taxon>
        <taxon>Papilionoideae</taxon>
        <taxon>50 kb inversion clade</taxon>
        <taxon>NPAAA clade</taxon>
        <taxon>indigoferoid/millettioid clade</taxon>
        <taxon>Phaseoleae</taxon>
        <taxon>Vigna</taxon>
    </lineage>
</organism>
<dbReference type="PANTHER" id="PTHR47933">
    <property type="entry name" value="PENTATRICOPEPTIDE REPEAT-CONTAINING PROTEIN 1, MITOCHONDRIAL"/>
    <property type="match status" value="1"/>
</dbReference>
<feature type="repeat" description="PPR" evidence="3">
    <location>
        <begin position="173"/>
        <end position="207"/>
    </location>
</feature>
<dbReference type="Gramene" id="KOM35398">
    <property type="protein sequence ID" value="KOM35398"/>
    <property type="gene ID" value="LR48_Vigan02g154800"/>
</dbReference>
<evidence type="ECO:0000256" key="3">
    <source>
        <dbReference type="PROSITE-ProRule" id="PRU00708"/>
    </source>
</evidence>
<dbReference type="InterPro" id="IPR011990">
    <property type="entry name" value="TPR-like_helical_dom_sf"/>
</dbReference>
<dbReference type="PROSITE" id="PS51375">
    <property type="entry name" value="PPR"/>
    <property type="match status" value="3"/>
</dbReference>
<dbReference type="EMBL" id="JABFOF010000003">
    <property type="protein sequence ID" value="KAG2402454.1"/>
    <property type="molecule type" value="Genomic_DNA"/>
</dbReference>
<dbReference type="InterPro" id="IPR051240">
    <property type="entry name" value="Mito_RNA-Proc/Resp"/>
</dbReference>
<feature type="repeat" description="PPR" evidence="3">
    <location>
        <begin position="208"/>
        <end position="243"/>
    </location>
</feature>